<dbReference type="InterPro" id="IPR041588">
    <property type="entry name" value="Integrase_H2C2"/>
</dbReference>
<accession>A0A0C2MTR1</accession>
<keyword evidence="3" id="KW-1185">Reference proteome</keyword>
<proteinExistence type="predicted"/>
<reference evidence="2 3" key="1">
    <citation type="journal article" date="2014" name="Genome Biol. Evol.">
        <title>The genome of the myxosporean Thelohanellus kitauei shows adaptations to nutrient acquisition within its fish host.</title>
        <authorList>
            <person name="Yang Y."/>
            <person name="Xiong J."/>
            <person name="Zhou Z."/>
            <person name="Huo F."/>
            <person name="Miao W."/>
            <person name="Ran C."/>
            <person name="Liu Y."/>
            <person name="Zhang J."/>
            <person name="Feng J."/>
            <person name="Wang M."/>
            <person name="Wang M."/>
            <person name="Wang L."/>
            <person name="Yao B."/>
        </authorList>
    </citation>
    <scope>NUCLEOTIDE SEQUENCE [LARGE SCALE GENOMIC DNA]</scope>
    <source>
        <strain evidence="2">Wuqing</strain>
    </source>
</reference>
<dbReference type="EMBL" id="JWZT01001987">
    <property type="protein sequence ID" value="KII70706.1"/>
    <property type="molecule type" value="Genomic_DNA"/>
</dbReference>
<organism evidence="2 3">
    <name type="scientific">Thelohanellus kitauei</name>
    <name type="common">Myxosporean</name>
    <dbReference type="NCBI Taxonomy" id="669202"/>
    <lineage>
        <taxon>Eukaryota</taxon>
        <taxon>Metazoa</taxon>
        <taxon>Cnidaria</taxon>
        <taxon>Myxozoa</taxon>
        <taxon>Myxosporea</taxon>
        <taxon>Bivalvulida</taxon>
        <taxon>Platysporina</taxon>
        <taxon>Myxobolidae</taxon>
        <taxon>Thelohanellus</taxon>
    </lineage>
</organism>
<evidence type="ECO:0000313" key="3">
    <source>
        <dbReference type="Proteomes" id="UP000031668"/>
    </source>
</evidence>
<protein>
    <recommendedName>
        <fullName evidence="1">Integrase zinc-binding domain-containing protein</fullName>
    </recommendedName>
</protein>
<comment type="caution">
    <text evidence="2">The sequence shown here is derived from an EMBL/GenBank/DDBJ whole genome shotgun (WGS) entry which is preliminary data.</text>
</comment>
<dbReference type="Gene3D" id="1.10.340.70">
    <property type="match status" value="1"/>
</dbReference>
<gene>
    <name evidence="2" type="ORF">RF11_09040</name>
</gene>
<dbReference type="AlphaFoldDB" id="A0A0C2MTR1"/>
<evidence type="ECO:0000313" key="2">
    <source>
        <dbReference type="EMBL" id="KII70706.1"/>
    </source>
</evidence>
<dbReference type="OrthoDB" id="115183at2759"/>
<dbReference type="Proteomes" id="UP000031668">
    <property type="component" value="Unassembled WGS sequence"/>
</dbReference>
<evidence type="ECO:0000259" key="1">
    <source>
        <dbReference type="Pfam" id="PF17921"/>
    </source>
</evidence>
<dbReference type="Pfam" id="PF17921">
    <property type="entry name" value="Integrase_H2C2"/>
    <property type="match status" value="1"/>
</dbReference>
<feature type="domain" description="Integrase zinc-binding" evidence="1">
    <location>
        <begin position="16"/>
        <end position="59"/>
    </location>
</feature>
<name>A0A0C2MTR1_THEKT</name>
<sequence>MFANGPIKHLRYEIQEQQREDIRKAPQDDMGHLGTVRYLNKIQENYYWPNLTYYVETYCPCPKNPLPLKERLSNSHIERVAMDIVGRLNPQIQNTFQILGIIKTRTIAYCPQYYGLVKRVDKTFLNMLAKASIESIDELDKMLKLYSSHIIPRLVIPPDFLHLK</sequence>